<evidence type="ECO:0000256" key="7">
    <source>
        <dbReference type="ARBA" id="ARBA00022694"/>
    </source>
</evidence>
<gene>
    <name evidence="8" type="ordered locus">GNIT_2989</name>
</gene>
<keyword evidence="6" id="KW-0949">S-adenosyl-L-methionine</keyword>
<dbReference type="CDD" id="cd02440">
    <property type="entry name" value="AdoMet_MTases"/>
    <property type="match status" value="1"/>
</dbReference>
<proteinExistence type="predicted"/>
<keyword evidence="7" id="KW-0819">tRNA processing</keyword>
<name>G4QDQ6_GLANF</name>
<dbReference type="InterPro" id="IPR029063">
    <property type="entry name" value="SAM-dependent_MTases_sf"/>
</dbReference>
<keyword evidence="5 8" id="KW-0808">Transferase</keyword>
<evidence type="ECO:0000256" key="4">
    <source>
        <dbReference type="ARBA" id="ARBA00022603"/>
    </source>
</evidence>
<dbReference type="Proteomes" id="UP000009282">
    <property type="component" value="Chromosome"/>
</dbReference>
<evidence type="ECO:0000256" key="1">
    <source>
        <dbReference type="ARBA" id="ARBA00000142"/>
    </source>
</evidence>
<protein>
    <recommendedName>
        <fullName evidence="3">tRNA (guanine(46)-N(7))-methyltransferase</fullName>
        <ecNumber evidence="3">2.1.1.33</ecNumber>
    </recommendedName>
</protein>
<dbReference type="GO" id="GO:0008176">
    <property type="term" value="F:tRNA (guanine(46)-N7)-methyltransferase activity"/>
    <property type="evidence" value="ECO:0007669"/>
    <property type="project" value="UniProtKB-EC"/>
</dbReference>
<evidence type="ECO:0000313" key="9">
    <source>
        <dbReference type="Proteomes" id="UP000009282"/>
    </source>
</evidence>
<reference evidence="8 9" key="1">
    <citation type="journal article" date="2011" name="J. Bacteriol.">
        <title>Complete genome sequence of seawater bacterium Glaciecola nitratireducens FR1064T.</title>
        <authorList>
            <person name="Bian F."/>
            <person name="Qin Q.L."/>
            <person name="Xie B.B."/>
            <person name="Shu Y.L."/>
            <person name="Zhang X.Y."/>
            <person name="Yu Y."/>
            <person name="Chen B."/>
            <person name="Chen X.L."/>
            <person name="Zhou B.C."/>
            <person name="Zhang Y.Z."/>
        </authorList>
    </citation>
    <scope>NUCLEOTIDE SEQUENCE [LARGE SCALE GENOMIC DNA]</scope>
    <source>
        <strain evidence="9">JCM 12485 / KCTC 12276 / FR1064</strain>
    </source>
</reference>
<keyword evidence="4 8" id="KW-0489">Methyltransferase</keyword>
<dbReference type="EC" id="2.1.1.33" evidence="3"/>
<dbReference type="OrthoDB" id="9809889at2"/>
<dbReference type="KEGG" id="gni:GNIT_2989"/>
<accession>G4QDQ6</accession>
<dbReference type="Pfam" id="PF02390">
    <property type="entry name" value="Methyltransf_4"/>
    <property type="match status" value="1"/>
</dbReference>
<evidence type="ECO:0000256" key="2">
    <source>
        <dbReference type="ARBA" id="ARBA00003015"/>
    </source>
</evidence>
<evidence type="ECO:0000313" key="8">
    <source>
        <dbReference type="EMBL" id="AEP31085.1"/>
    </source>
</evidence>
<comment type="function">
    <text evidence="2">Catalyzes the formation of N(7)-methylguanine at position 46 (m7G46) in tRNA.</text>
</comment>
<dbReference type="Gene3D" id="3.40.50.150">
    <property type="entry name" value="Vaccinia Virus protein VP39"/>
    <property type="match status" value="1"/>
</dbReference>
<comment type="catalytic activity">
    <reaction evidence="1">
        <text>guanosine(46) in tRNA + S-adenosyl-L-methionine = N(7)-methylguanosine(46) in tRNA + S-adenosyl-L-homocysteine</text>
        <dbReference type="Rhea" id="RHEA:42708"/>
        <dbReference type="Rhea" id="RHEA-COMP:10188"/>
        <dbReference type="Rhea" id="RHEA-COMP:10189"/>
        <dbReference type="ChEBI" id="CHEBI:57856"/>
        <dbReference type="ChEBI" id="CHEBI:59789"/>
        <dbReference type="ChEBI" id="CHEBI:74269"/>
        <dbReference type="ChEBI" id="CHEBI:74480"/>
        <dbReference type="EC" id="2.1.1.33"/>
    </reaction>
</comment>
<dbReference type="InterPro" id="IPR003358">
    <property type="entry name" value="tRNA_(Gua-N-7)_MeTrfase_Trmb"/>
</dbReference>
<evidence type="ECO:0000256" key="6">
    <source>
        <dbReference type="ARBA" id="ARBA00022691"/>
    </source>
</evidence>
<dbReference type="PROSITE" id="PS51625">
    <property type="entry name" value="SAM_MT_TRMB"/>
    <property type="match status" value="1"/>
</dbReference>
<organism evidence="8 9">
    <name type="scientific">Glaciecola nitratireducens (strain JCM 12485 / KCTC 12276 / FR1064)</name>
    <dbReference type="NCBI Taxonomy" id="1085623"/>
    <lineage>
        <taxon>Bacteria</taxon>
        <taxon>Pseudomonadati</taxon>
        <taxon>Pseudomonadota</taxon>
        <taxon>Gammaproteobacteria</taxon>
        <taxon>Alteromonadales</taxon>
        <taxon>Alteromonadaceae</taxon>
        <taxon>Brumicola</taxon>
    </lineage>
</organism>
<evidence type="ECO:0000256" key="5">
    <source>
        <dbReference type="ARBA" id="ARBA00022679"/>
    </source>
</evidence>
<evidence type="ECO:0000256" key="3">
    <source>
        <dbReference type="ARBA" id="ARBA00011977"/>
    </source>
</evidence>
<dbReference type="eggNOG" id="COG0220">
    <property type="taxonomic scope" value="Bacteria"/>
</dbReference>
<dbReference type="STRING" id="1085623.GNIT_2989"/>
<sequence>MESRPREITTNQLGVHEDLTSIVNKYRQSEFKKPIAEHTKQTFQLVIDWLGNWQGDVIIDACCGVGESTIVLAQQNPNAKVIGIDKSVARLDKHAYYKRKKDYESTDIRAERAVDKSADNVKVFQADLNDFWRLIADCSATAKWTISKQCVFYPNPYPKKAQVQKRWHASPAFIALLKCSRNIEVRSNWLTYLEEFQQALSIHGVKSSIQEVSGVPITPFERKYTESGQQCWQLQTVADGEDR</sequence>
<dbReference type="HOGENOM" id="CLU_078981_0_0_6"/>
<dbReference type="SUPFAM" id="SSF53335">
    <property type="entry name" value="S-adenosyl-L-methionine-dependent methyltransferases"/>
    <property type="match status" value="1"/>
</dbReference>
<dbReference type="EMBL" id="CP003060">
    <property type="protein sequence ID" value="AEP31085.1"/>
    <property type="molecule type" value="Genomic_DNA"/>
</dbReference>
<dbReference type="AlphaFoldDB" id="G4QDQ6"/>
<keyword evidence="9" id="KW-1185">Reference proteome</keyword>
<dbReference type="RefSeq" id="WP_014109957.1">
    <property type="nucleotide sequence ID" value="NC_016041.1"/>
</dbReference>